<reference evidence="2" key="1">
    <citation type="journal article" date="2023" name="GigaByte">
        <title>Genome assembly of the bearded iris, Iris pallida Lam.</title>
        <authorList>
            <person name="Bruccoleri R.E."/>
            <person name="Oakeley E.J."/>
            <person name="Faust A.M.E."/>
            <person name="Altorfer M."/>
            <person name="Dessus-Babus S."/>
            <person name="Burckhardt D."/>
            <person name="Oertli M."/>
            <person name="Naumann U."/>
            <person name="Petersen F."/>
            <person name="Wong J."/>
        </authorList>
    </citation>
    <scope>NUCLEOTIDE SEQUENCE</scope>
    <source>
        <strain evidence="2">GSM-AAB239-AS_SAM_17_03QT</strain>
    </source>
</reference>
<dbReference type="AlphaFoldDB" id="A0AAX6F7T7"/>
<gene>
    <name evidence="2" type="ORF">M6B38_147720</name>
</gene>
<evidence type="ECO:0000256" key="1">
    <source>
        <dbReference type="SAM" id="MobiDB-lite"/>
    </source>
</evidence>
<dbReference type="EMBL" id="JANAVB010031019">
    <property type="protein sequence ID" value="KAJ6812474.1"/>
    <property type="molecule type" value="Genomic_DNA"/>
</dbReference>
<proteinExistence type="predicted"/>
<feature type="compositionally biased region" description="Pro residues" evidence="1">
    <location>
        <begin position="8"/>
        <end position="27"/>
    </location>
</feature>
<sequence>MEVRNASGPPPSPAPPSSKQPRPPPNPVDSTSVSKRLQKELMSLMVSFSTQGLFRWMLRKVGIGMGLIENIPRDPSNLINFVLTRWSFSTSGPCDCTLVKKASILIVFVQERLMVYLGFWRRTRYFWCIRVYFCRVRYVSKTMQHIHGIDFWSVHAYNNSSFCFRLFFKISFGFFVIKVVEWESWNLSDGVWYFLLCAKFIT</sequence>
<comment type="caution">
    <text evidence="2">The sequence shown here is derived from an EMBL/GenBank/DDBJ whole genome shotgun (WGS) entry which is preliminary data.</text>
</comment>
<keyword evidence="3" id="KW-1185">Reference proteome</keyword>
<protein>
    <submittedName>
        <fullName evidence="2">Ubiquitin-conjugating enzyme E2 C</fullName>
    </submittedName>
</protein>
<dbReference type="Proteomes" id="UP001140949">
    <property type="component" value="Unassembled WGS sequence"/>
</dbReference>
<organism evidence="2 3">
    <name type="scientific">Iris pallida</name>
    <name type="common">Sweet iris</name>
    <dbReference type="NCBI Taxonomy" id="29817"/>
    <lineage>
        <taxon>Eukaryota</taxon>
        <taxon>Viridiplantae</taxon>
        <taxon>Streptophyta</taxon>
        <taxon>Embryophyta</taxon>
        <taxon>Tracheophyta</taxon>
        <taxon>Spermatophyta</taxon>
        <taxon>Magnoliopsida</taxon>
        <taxon>Liliopsida</taxon>
        <taxon>Asparagales</taxon>
        <taxon>Iridaceae</taxon>
        <taxon>Iridoideae</taxon>
        <taxon>Irideae</taxon>
        <taxon>Iris</taxon>
    </lineage>
</organism>
<evidence type="ECO:0000313" key="2">
    <source>
        <dbReference type="EMBL" id="KAJ6812474.1"/>
    </source>
</evidence>
<name>A0AAX6F7T7_IRIPA</name>
<evidence type="ECO:0000313" key="3">
    <source>
        <dbReference type="Proteomes" id="UP001140949"/>
    </source>
</evidence>
<reference evidence="2" key="2">
    <citation type="submission" date="2023-04" db="EMBL/GenBank/DDBJ databases">
        <authorList>
            <person name="Bruccoleri R.E."/>
            <person name="Oakeley E.J."/>
            <person name="Faust A.-M."/>
            <person name="Dessus-Babus S."/>
            <person name="Altorfer M."/>
            <person name="Burckhardt D."/>
            <person name="Oertli M."/>
            <person name="Naumann U."/>
            <person name="Petersen F."/>
            <person name="Wong J."/>
        </authorList>
    </citation>
    <scope>NUCLEOTIDE SEQUENCE</scope>
    <source>
        <strain evidence="2">GSM-AAB239-AS_SAM_17_03QT</strain>
        <tissue evidence="2">Leaf</tissue>
    </source>
</reference>
<accession>A0AAX6F7T7</accession>
<feature type="region of interest" description="Disordered" evidence="1">
    <location>
        <begin position="1"/>
        <end position="32"/>
    </location>
</feature>